<dbReference type="PATRIC" id="fig|1121326.3.peg.3323"/>
<dbReference type="SUPFAM" id="SSF158472">
    <property type="entry name" value="HAMP domain-like"/>
    <property type="match status" value="1"/>
</dbReference>
<sequence>MFKKSITLKLTFGFLTIVVISTLLIGIIALSIFKNNIYEVKRTNMKKHAHEISDIVSPLLQKKTTLLDEKNIFNIVGSLPNSKTWIVDTEKRLSSISKNENDVSVSIDNATIKEAYNLLIINGLKSIESSDELLNPYYEEKMMTISTPVKDSTGKVIGVVLLHSSVADLSSSMDNFFLYLILALIGEVFIAGFMGYYFSKGISKPIKKINSTALEMARGNYGIKTDIYSQDEVGELASTFDLMSLKLKHTISRLTEEKTKLSNIITSMSDGIIALDTELEVININSSAARLLSYNVSELNPEIKTVLKALDLESFIKNSITNNKKEAISKKLHNKTLNFSLSPISIDSDKVIGMVILIQDISEKEALEQMRKDFVSNVSHEFRTPLTIMKGNLESIVDGMISPSQVPESCITLLKETNRLERMVRDLLELSKLESGRVQVSFSKIDTNSLINDMSRTIRPLVMNKNIKLVLDLDSSLPPLLSDYDKLKQLFLIFLDNAIKFSPFNSEILIKSILDNYSILVLIRDKGVGIDFCNIEHLGERFYKADSSRSSSNSGTGLGISIAKKIIELLQGDFSIHSELNKGTTIKIYLPIMKN</sequence>
<dbReference type="InterPro" id="IPR000014">
    <property type="entry name" value="PAS"/>
</dbReference>
<keyword evidence="8 17" id="KW-0418">Kinase</keyword>
<dbReference type="InterPro" id="IPR035965">
    <property type="entry name" value="PAS-like_dom_sf"/>
</dbReference>
<dbReference type="PROSITE" id="PS50109">
    <property type="entry name" value="HIS_KIN"/>
    <property type="match status" value="1"/>
</dbReference>
<dbReference type="OrthoDB" id="2359336at2"/>
<evidence type="ECO:0000259" key="14">
    <source>
        <dbReference type="PROSITE" id="PS50109"/>
    </source>
</evidence>
<comment type="subcellular location">
    <subcellularLocation>
        <location evidence="2">Membrane</location>
        <topology evidence="2">Multi-pass membrane protein</topology>
    </subcellularLocation>
</comment>
<keyword evidence="10 13" id="KW-1133">Transmembrane helix</keyword>
<dbReference type="AlphaFoldDB" id="A0A168DVT0"/>
<dbReference type="RefSeq" id="WP_066624385.1">
    <property type="nucleotide sequence ID" value="NZ_FQXL01000005.1"/>
</dbReference>
<reference evidence="17 18" key="1">
    <citation type="submission" date="2016-04" db="EMBL/GenBank/DDBJ databases">
        <title>Genome sequence of Clostridium magnum DSM 2767.</title>
        <authorList>
            <person name="Poehlein A."/>
            <person name="Uhlig R."/>
            <person name="Fischer R."/>
            <person name="Bahl H."/>
            <person name="Daniel R."/>
        </authorList>
    </citation>
    <scope>NUCLEOTIDE SEQUENCE [LARGE SCALE GENOMIC DNA]</scope>
    <source>
        <strain evidence="17 18">DSM 2767</strain>
    </source>
</reference>
<keyword evidence="12 13" id="KW-0472">Membrane</keyword>
<dbReference type="SUPFAM" id="SSF55874">
    <property type="entry name" value="ATPase domain of HSP90 chaperone/DNA topoisomerase II/histidine kinase"/>
    <property type="match status" value="1"/>
</dbReference>
<evidence type="ECO:0000256" key="10">
    <source>
        <dbReference type="ARBA" id="ARBA00022989"/>
    </source>
</evidence>
<dbReference type="Gene3D" id="3.30.565.10">
    <property type="entry name" value="Histidine kinase-like ATPase, C-terminal domain"/>
    <property type="match status" value="1"/>
</dbReference>
<evidence type="ECO:0000259" key="16">
    <source>
        <dbReference type="PROSITE" id="PS50885"/>
    </source>
</evidence>
<dbReference type="SMART" id="SM00304">
    <property type="entry name" value="HAMP"/>
    <property type="match status" value="1"/>
</dbReference>
<dbReference type="GO" id="GO:0016020">
    <property type="term" value="C:membrane"/>
    <property type="evidence" value="ECO:0007669"/>
    <property type="project" value="UniProtKB-SubCell"/>
</dbReference>
<evidence type="ECO:0000313" key="18">
    <source>
        <dbReference type="Proteomes" id="UP000076603"/>
    </source>
</evidence>
<dbReference type="GO" id="GO:0005524">
    <property type="term" value="F:ATP binding"/>
    <property type="evidence" value="ECO:0007669"/>
    <property type="project" value="UniProtKB-KW"/>
</dbReference>
<keyword evidence="7" id="KW-0547">Nucleotide-binding</keyword>
<evidence type="ECO:0000256" key="7">
    <source>
        <dbReference type="ARBA" id="ARBA00022741"/>
    </source>
</evidence>
<dbReference type="Gene3D" id="3.30.450.20">
    <property type="entry name" value="PAS domain"/>
    <property type="match status" value="1"/>
</dbReference>
<dbReference type="FunFam" id="1.10.287.130:FF:000001">
    <property type="entry name" value="Two-component sensor histidine kinase"/>
    <property type="match status" value="1"/>
</dbReference>
<dbReference type="GO" id="GO:0000155">
    <property type="term" value="F:phosphorelay sensor kinase activity"/>
    <property type="evidence" value="ECO:0007669"/>
    <property type="project" value="InterPro"/>
</dbReference>
<dbReference type="InterPro" id="IPR003661">
    <property type="entry name" value="HisK_dim/P_dom"/>
</dbReference>
<evidence type="ECO:0000259" key="15">
    <source>
        <dbReference type="PROSITE" id="PS50112"/>
    </source>
</evidence>
<dbReference type="CDD" id="cd06225">
    <property type="entry name" value="HAMP"/>
    <property type="match status" value="1"/>
</dbReference>
<feature type="transmembrane region" description="Helical" evidence="13">
    <location>
        <begin position="176"/>
        <end position="198"/>
    </location>
</feature>
<dbReference type="InterPro" id="IPR003594">
    <property type="entry name" value="HATPase_dom"/>
</dbReference>
<feature type="transmembrane region" description="Helical" evidence="13">
    <location>
        <begin position="12"/>
        <end position="33"/>
    </location>
</feature>
<evidence type="ECO:0000256" key="9">
    <source>
        <dbReference type="ARBA" id="ARBA00022840"/>
    </source>
</evidence>
<keyword evidence="6 13" id="KW-0812">Transmembrane</keyword>
<organism evidence="17 18">
    <name type="scientific">Clostridium magnum DSM 2767</name>
    <dbReference type="NCBI Taxonomy" id="1121326"/>
    <lineage>
        <taxon>Bacteria</taxon>
        <taxon>Bacillati</taxon>
        <taxon>Bacillota</taxon>
        <taxon>Clostridia</taxon>
        <taxon>Eubacteriales</taxon>
        <taxon>Clostridiaceae</taxon>
        <taxon>Clostridium</taxon>
    </lineage>
</organism>
<dbReference type="Pfam" id="PF02518">
    <property type="entry name" value="HATPase_c"/>
    <property type="match status" value="1"/>
</dbReference>
<dbReference type="GO" id="GO:0000156">
    <property type="term" value="F:phosphorelay response regulator activity"/>
    <property type="evidence" value="ECO:0007669"/>
    <property type="project" value="TreeGrafter"/>
</dbReference>
<evidence type="ECO:0000256" key="13">
    <source>
        <dbReference type="SAM" id="Phobius"/>
    </source>
</evidence>
<evidence type="ECO:0000256" key="12">
    <source>
        <dbReference type="ARBA" id="ARBA00023136"/>
    </source>
</evidence>
<dbReference type="InterPro" id="IPR003660">
    <property type="entry name" value="HAMP_dom"/>
</dbReference>
<dbReference type="CDD" id="cd00082">
    <property type="entry name" value="HisKA"/>
    <property type="match status" value="1"/>
</dbReference>
<dbReference type="Gene3D" id="1.10.287.130">
    <property type="match status" value="1"/>
</dbReference>
<dbReference type="Pfam" id="PF00512">
    <property type="entry name" value="HisKA"/>
    <property type="match status" value="1"/>
</dbReference>
<dbReference type="CDD" id="cd00130">
    <property type="entry name" value="PAS"/>
    <property type="match status" value="1"/>
</dbReference>
<dbReference type="Pfam" id="PF13188">
    <property type="entry name" value="PAS_8"/>
    <property type="match status" value="1"/>
</dbReference>
<dbReference type="Gene3D" id="6.10.340.10">
    <property type="match status" value="1"/>
</dbReference>
<dbReference type="Proteomes" id="UP000076603">
    <property type="component" value="Unassembled WGS sequence"/>
</dbReference>
<accession>A0A168DVT0</accession>
<keyword evidence="4" id="KW-0597">Phosphoprotein</keyword>
<evidence type="ECO:0000313" key="17">
    <source>
        <dbReference type="EMBL" id="KZL91530.1"/>
    </source>
</evidence>
<dbReference type="EC" id="2.7.13.3" evidence="3"/>
<keyword evidence="11" id="KW-0902">Two-component regulatory system</keyword>
<feature type="domain" description="PAS" evidence="15">
    <location>
        <begin position="257"/>
        <end position="299"/>
    </location>
</feature>
<dbReference type="GO" id="GO:0030295">
    <property type="term" value="F:protein kinase activator activity"/>
    <property type="evidence" value="ECO:0007669"/>
    <property type="project" value="TreeGrafter"/>
</dbReference>
<evidence type="ECO:0000256" key="6">
    <source>
        <dbReference type="ARBA" id="ARBA00022692"/>
    </source>
</evidence>
<dbReference type="InterPro" id="IPR050351">
    <property type="entry name" value="BphY/WalK/GraS-like"/>
</dbReference>
<protein>
    <recommendedName>
        <fullName evidence="3">histidine kinase</fullName>
        <ecNumber evidence="3">2.7.13.3</ecNumber>
    </recommendedName>
</protein>
<dbReference type="PROSITE" id="PS50885">
    <property type="entry name" value="HAMP"/>
    <property type="match status" value="1"/>
</dbReference>
<evidence type="ECO:0000256" key="3">
    <source>
        <dbReference type="ARBA" id="ARBA00012438"/>
    </source>
</evidence>
<dbReference type="SUPFAM" id="SSF55785">
    <property type="entry name" value="PYP-like sensor domain (PAS domain)"/>
    <property type="match status" value="1"/>
</dbReference>
<feature type="domain" description="HAMP" evidence="16">
    <location>
        <begin position="200"/>
        <end position="252"/>
    </location>
</feature>
<keyword evidence="5 17" id="KW-0808">Transferase</keyword>
<keyword evidence="18" id="KW-1185">Reference proteome</keyword>
<dbReference type="EMBL" id="LWAE01000003">
    <property type="protein sequence ID" value="KZL91530.1"/>
    <property type="molecule type" value="Genomic_DNA"/>
</dbReference>
<evidence type="ECO:0000256" key="8">
    <source>
        <dbReference type="ARBA" id="ARBA00022777"/>
    </source>
</evidence>
<comment type="catalytic activity">
    <reaction evidence="1">
        <text>ATP + protein L-histidine = ADP + protein N-phospho-L-histidine.</text>
        <dbReference type="EC" id="2.7.13.3"/>
    </reaction>
</comment>
<dbReference type="InterPro" id="IPR004358">
    <property type="entry name" value="Sig_transdc_His_kin-like_C"/>
</dbReference>
<dbReference type="SUPFAM" id="SSF47384">
    <property type="entry name" value="Homodimeric domain of signal transducing histidine kinase"/>
    <property type="match status" value="1"/>
</dbReference>
<dbReference type="PRINTS" id="PR00344">
    <property type="entry name" value="BCTRLSENSOR"/>
</dbReference>
<dbReference type="InterPro" id="IPR036890">
    <property type="entry name" value="HATPase_C_sf"/>
</dbReference>
<evidence type="ECO:0000256" key="1">
    <source>
        <dbReference type="ARBA" id="ARBA00000085"/>
    </source>
</evidence>
<dbReference type="STRING" id="1121326.CLMAG_32890"/>
<feature type="domain" description="Histidine kinase" evidence="14">
    <location>
        <begin position="377"/>
        <end position="594"/>
    </location>
</feature>
<name>A0A168DVT0_9CLOT</name>
<dbReference type="InterPro" id="IPR036097">
    <property type="entry name" value="HisK_dim/P_sf"/>
</dbReference>
<dbReference type="GO" id="GO:0007234">
    <property type="term" value="P:osmosensory signaling via phosphorelay pathway"/>
    <property type="evidence" value="ECO:0007669"/>
    <property type="project" value="TreeGrafter"/>
</dbReference>
<keyword evidence="9" id="KW-0067">ATP-binding</keyword>
<dbReference type="PANTHER" id="PTHR42878">
    <property type="entry name" value="TWO-COMPONENT HISTIDINE KINASE"/>
    <property type="match status" value="1"/>
</dbReference>
<dbReference type="InterPro" id="IPR005467">
    <property type="entry name" value="His_kinase_dom"/>
</dbReference>
<dbReference type="PROSITE" id="PS50112">
    <property type="entry name" value="PAS"/>
    <property type="match status" value="1"/>
</dbReference>
<evidence type="ECO:0000256" key="2">
    <source>
        <dbReference type="ARBA" id="ARBA00004141"/>
    </source>
</evidence>
<evidence type="ECO:0000256" key="5">
    <source>
        <dbReference type="ARBA" id="ARBA00022679"/>
    </source>
</evidence>
<comment type="caution">
    <text evidence="17">The sequence shown here is derived from an EMBL/GenBank/DDBJ whole genome shotgun (WGS) entry which is preliminary data.</text>
</comment>
<evidence type="ECO:0000256" key="11">
    <source>
        <dbReference type="ARBA" id="ARBA00023012"/>
    </source>
</evidence>
<dbReference type="PANTHER" id="PTHR42878:SF7">
    <property type="entry name" value="SENSOR HISTIDINE KINASE GLRK"/>
    <property type="match status" value="1"/>
</dbReference>
<dbReference type="Pfam" id="PF00672">
    <property type="entry name" value="HAMP"/>
    <property type="match status" value="1"/>
</dbReference>
<dbReference type="SMART" id="SM00387">
    <property type="entry name" value="HATPase_c"/>
    <property type="match status" value="1"/>
</dbReference>
<proteinExistence type="predicted"/>
<dbReference type="SMART" id="SM00388">
    <property type="entry name" value="HisKA"/>
    <property type="match status" value="1"/>
</dbReference>
<gene>
    <name evidence="17" type="primary">walK_2</name>
    <name evidence="17" type="ORF">CLMAG_32890</name>
</gene>
<evidence type="ECO:0000256" key="4">
    <source>
        <dbReference type="ARBA" id="ARBA00022553"/>
    </source>
</evidence>